<evidence type="ECO:0000313" key="2">
    <source>
        <dbReference type="Proteomes" id="UP000193922"/>
    </source>
</evidence>
<proteinExistence type="predicted"/>
<evidence type="ECO:0000313" key="1">
    <source>
        <dbReference type="EMBL" id="ORX68021.1"/>
    </source>
</evidence>
<name>A0A1Y1W3B7_9FUNG</name>
<accession>A0A1Y1W3B7</accession>
<organism evidence="1 2">
    <name type="scientific">Linderina pennispora</name>
    <dbReference type="NCBI Taxonomy" id="61395"/>
    <lineage>
        <taxon>Eukaryota</taxon>
        <taxon>Fungi</taxon>
        <taxon>Fungi incertae sedis</taxon>
        <taxon>Zoopagomycota</taxon>
        <taxon>Kickxellomycotina</taxon>
        <taxon>Kickxellomycetes</taxon>
        <taxon>Kickxellales</taxon>
        <taxon>Kickxellaceae</taxon>
        <taxon>Linderina</taxon>
    </lineage>
</organism>
<reference evidence="1 2" key="1">
    <citation type="submission" date="2016-07" db="EMBL/GenBank/DDBJ databases">
        <title>Pervasive Adenine N6-methylation of Active Genes in Fungi.</title>
        <authorList>
            <consortium name="DOE Joint Genome Institute"/>
            <person name="Mondo S.J."/>
            <person name="Dannebaum R.O."/>
            <person name="Kuo R.C."/>
            <person name="Labutti K."/>
            <person name="Haridas S."/>
            <person name="Kuo A."/>
            <person name="Salamov A."/>
            <person name="Ahrendt S.R."/>
            <person name="Lipzen A."/>
            <person name="Sullivan W."/>
            <person name="Andreopoulos W.B."/>
            <person name="Clum A."/>
            <person name="Lindquist E."/>
            <person name="Daum C."/>
            <person name="Ramamoorthy G.K."/>
            <person name="Gryganskyi A."/>
            <person name="Culley D."/>
            <person name="Magnuson J.K."/>
            <person name="James T.Y."/>
            <person name="O'Malley M.A."/>
            <person name="Stajich J.E."/>
            <person name="Spatafora J.W."/>
            <person name="Visel A."/>
            <person name="Grigoriev I.V."/>
        </authorList>
    </citation>
    <scope>NUCLEOTIDE SEQUENCE [LARGE SCALE GENOMIC DNA]</scope>
    <source>
        <strain evidence="1 2">ATCC 12442</strain>
    </source>
</reference>
<keyword evidence="2" id="KW-1185">Reference proteome</keyword>
<sequence length="83" mass="9616">MSGTLEIWEGDAMKKMLCTRMQAGICPGFFLLLLLLLLFLSRCFYPPLDRMLPTRGCARRKKRHMYKTGLNLSAKSPYHHARL</sequence>
<dbReference type="RefSeq" id="XP_040741867.1">
    <property type="nucleotide sequence ID" value="XM_040891630.1"/>
</dbReference>
<comment type="caution">
    <text evidence="1">The sequence shown here is derived from an EMBL/GenBank/DDBJ whole genome shotgun (WGS) entry which is preliminary data.</text>
</comment>
<dbReference type="Proteomes" id="UP000193922">
    <property type="component" value="Unassembled WGS sequence"/>
</dbReference>
<protein>
    <submittedName>
        <fullName evidence="1">Uncharacterized protein</fullName>
    </submittedName>
</protein>
<gene>
    <name evidence="1" type="ORF">DL89DRAFT_40112</name>
</gene>
<dbReference type="EMBL" id="MCFD01000011">
    <property type="protein sequence ID" value="ORX68021.1"/>
    <property type="molecule type" value="Genomic_DNA"/>
</dbReference>
<dbReference type="AlphaFoldDB" id="A0A1Y1W3B7"/>
<dbReference type="GeneID" id="63808278"/>